<proteinExistence type="predicted"/>
<gene>
    <name evidence="1" type="ORF">VNI00_015480</name>
</gene>
<evidence type="ECO:0000313" key="1">
    <source>
        <dbReference type="EMBL" id="KAK7026822.1"/>
    </source>
</evidence>
<keyword evidence="2" id="KW-1185">Reference proteome</keyword>
<evidence type="ECO:0000313" key="2">
    <source>
        <dbReference type="Proteomes" id="UP001383192"/>
    </source>
</evidence>
<dbReference type="EMBL" id="JAYKXP010000100">
    <property type="protein sequence ID" value="KAK7026822.1"/>
    <property type="molecule type" value="Genomic_DNA"/>
</dbReference>
<sequence length="502" mass="55633">MWRLSPLPTTSSKLWFSDGNEIGAPRGGGIGSSVRLMVENQGFLDFTEFAAKEQPEQRVLDLNGARINYVVNDPVSSFPINLTLPGDGTFSFTATSSTGLVATLEGQLKPLPDISSDDIKYIRARIQSQYIPYPQPGKTPEEIRKDLEKRGQQYFPWSQYSFELAMVTYDWTTASFARMVIPKMFEYAQMANPRPIDTDSTASAIFDSNWPPYTPANADYMRSFLMVPAKSRQEVMNQLVGTSGSSGVQEALKRFTATQNSILSIAVHCLPRTPRFTTPYLYSGQLDMSQLHKDQFAAAFLQFELNKGPPGVILAQDFTVTTESLVQPYDIITTKQVWSFGDTLDIALHYQNGIILVINGNSPLSDSAVWDTPAFVTHLSNDLEKIEWVVPPGTSFLVTTSEWRVINGKQIYVIVLELLDDTAIGNVGTAVSAAAKQVPSTVHELAGAFSSTGLDGLKAALPLPQLPAFETLPVRKTRDREFDHLNREKTNGRRCRCLDAIH</sequence>
<comment type="caution">
    <text evidence="1">The sequence shown here is derived from an EMBL/GenBank/DDBJ whole genome shotgun (WGS) entry which is preliminary data.</text>
</comment>
<dbReference type="Proteomes" id="UP001383192">
    <property type="component" value="Unassembled WGS sequence"/>
</dbReference>
<name>A0AAW0BJM8_9AGAR</name>
<reference evidence="1 2" key="1">
    <citation type="submission" date="2024-01" db="EMBL/GenBank/DDBJ databases">
        <title>A draft genome for a cacao thread blight-causing isolate of Paramarasmius palmivorus.</title>
        <authorList>
            <person name="Baruah I.K."/>
            <person name="Bukari Y."/>
            <person name="Amoako-Attah I."/>
            <person name="Meinhardt L.W."/>
            <person name="Bailey B.A."/>
            <person name="Cohen S.P."/>
        </authorList>
    </citation>
    <scope>NUCLEOTIDE SEQUENCE [LARGE SCALE GENOMIC DNA]</scope>
    <source>
        <strain evidence="1 2">GH-12</strain>
    </source>
</reference>
<dbReference type="AlphaFoldDB" id="A0AAW0BJM8"/>
<protein>
    <submittedName>
        <fullName evidence="1">Uncharacterized protein</fullName>
    </submittedName>
</protein>
<organism evidence="1 2">
    <name type="scientific">Paramarasmius palmivorus</name>
    <dbReference type="NCBI Taxonomy" id="297713"/>
    <lineage>
        <taxon>Eukaryota</taxon>
        <taxon>Fungi</taxon>
        <taxon>Dikarya</taxon>
        <taxon>Basidiomycota</taxon>
        <taxon>Agaricomycotina</taxon>
        <taxon>Agaricomycetes</taxon>
        <taxon>Agaricomycetidae</taxon>
        <taxon>Agaricales</taxon>
        <taxon>Marasmiineae</taxon>
        <taxon>Marasmiaceae</taxon>
        <taxon>Paramarasmius</taxon>
    </lineage>
</organism>
<accession>A0AAW0BJM8</accession>